<evidence type="ECO:0000313" key="9">
    <source>
        <dbReference type="EMBL" id="CAK1583577.1"/>
    </source>
</evidence>
<dbReference type="SUPFAM" id="SSF51905">
    <property type="entry name" value="FAD/NAD(P)-binding domain"/>
    <property type="match status" value="2"/>
</dbReference>
<comment type="cofactor">
    <cofactor evidence="1 8">
        <name>FAD</name>
        <dbReference type="ChEBI" id="CHEBI:57692"/>
    </cofactor>
</comment>
<evidence type="ECO:0000256" key="2">
    <source>
        <dbReference type="ARBA" id="ARBA00009183"/>
    </source>
</evidence>
<dbReference type="EC" id="1.-.-.-" evidence="8"/>
<keyword evidence="7 8" id="KW-0503">Monooxygenase</keyword>
<dbReference type="PANTHER" id="PTHR23023">
    <property type="entry name" value="DIMETHYLANILINE MONOOXYGENASE"/>
    <property type="match status" value="1"/>
</dbReference>
<dbReference type="GO" id="GO:0050661">
    <property type="term" value="F:NADP binding"/>
    <property type="evidence" value="ECO:0007669"/>
    <property type="project" value="InterPro"/>
</dbReference>
<comment type="caution">
    <text evidence="9">The sequence shown here is derived from an EMBL/GenBank/DDBJ whole genome shotgun (WGS) entry which is preliminary data.</text>
</comment>
<protein>
    <recommendedName>
        <fullName evidence="8">Flavin-containing monooxygenase</fullName>
        <ecNumber evidence="8">1.-.-.-</ecNumber>
    </recommendedName>
</protein>
<keyword evidence="4 8" id="KW-0274">FAD</keyword>
<name>A0AAV1KP54_9NEOP</name>
<dbReference type="EMBL" id="CAVLGL010000057">
    <property type="protein sequence ID" value="CAK1583577.1"/>
    <property type="molecule type" value="Genomic_DNA"/>
</dbReference>
<dbReference type="InterPro" id="IPR020946">
    <property type="entry name" value="Flavin_mOase-like"/>
</dbReference>
<organism evidence="9 10">
    <name type="scientific">Parnassius mnemosyne</name>
    <name type="common">clouded apollo</name>
    <dbReference type="NCBI Taxonomy" id="213953"/>
    <lineage>
        <taxon>Eukaryota</taxon>
        <taxon>Metazoa</taxon>
        <taxon>Ecdysozoa</taxon>
        <taxon>Arthropoda</taxon>
        <taxon>Hexapoda</taxon>
        <taxon>Insecta</taxon>
        <taxon>Pterygota</taxon>
        <taxon>Neoptera</taxon>
        <taxon>Endopterygota</taxon>
        <taxon>Lepidoptera</taxon>
        <taxon>Glossata</taxon>
        <taxon>Ditrysia</taxon>
        <taxon>Papilionoidea</taxon>
        <taxon>Papilionidae</taxon>
        <taxon>Parnassiinae</taxon>
        <taxon>Parnassini</taxon>
        <taxon>Parnassius</taxon>
        <taxon>Driopa</taxon>
    </lineage>
</organism>
<dbReference type="GO" id="GO:0050660">
    <property type="term" value="F:flavin adenine dinucleotide binding"/>
    <property type="evidence" value="ECO:0007669"/>
    <property type="project" value="InterPro"/>
</dbReference>
<keyword evidence="10" id="KW-1185">Reference proteome</keyword>
<dbReference type="InterPro" id="IPR036188">
    <property type="entry name" value="FAD/NAD-bd_sf"/>
</dbReference>
<dbReference type="Gene3D" id="3.50.50.60">
    <property type="entry name" value="FAD/NAD(P)-binding domain"/>
    <property type="match status" value="2"/>
</dbReference>
<gene>
    <name evidence="9" type="ORF">PARMNEM_LOCUS4956</name>
</gene>
<dbReference type="InterPro" id="IPR000960">
    <property type="entry name" value="Flavin_mOase"/>
</dbReference>
<evidence type="ECO:0000256" key="7">
    <source>
        <dbReference type="ARBA" id="ARBA00023033"/>
    </source>
</evidence>
<dbReference type="InterPro" id="IPR050346">
    <property type="entry name" value="FMO-like"/>
</dbReference>
<keyword evidence="5" id="KW-0521">NADP</keyword>
<dbReference type="Proteomes" id="UP001314205">
    <property type="component" value="Unassembled WGS sequence"/>
</dbReference>
<evidence type="ECO:0000256" key="4">
    <source>
        <dbReference type="ARBA" id="ARBA00022827"/>
    </source>
</evidence>
<keyword evidence="6 8" id="KW-0560">Oxidoreductase</keyword>
<evidence type="ECO:0000256" key="6">
    <source>
        <dbReference type="ARBA" id="ARBA00023002"/>
    </source>
</evidence>
<sequence>MDLLELRHRKCQKDLMVSVVNPATERKVMSRLTLESKHTCVIGAGFSGLAAARYLQEYGVNFTVYEASRHIGGTWRFDPHVGTDEDGLPLFTSMYKNLRTNTPRHTMEFAGFKFPDDTPSYPSGDCFYNYLKNFVKYFDLMKYIQFRSLVTRVKWAGGHWNVTYTKTEDRNSYTVACDFVIVASGQYSKPVRPKFEAEELFKGNIIHSHDYKDAETFRDRKVLLVGAGASGLDLATQLVDVTTKLVHSHHLVYNQPNFPSNYVKKPDIESFTSDGVVFQDGSFEDVDDVIMCTGYEYNYSFLDESTGLKVSGKYVLPLHQHIINIRHPNMAFIGILKQAITRVMDAQAQYAAGLVKGIFELPPQETMLKTWLDYVRSLRARHLRIKDVHYIADVMDNYCANLTREGGVIRAPPVLTEMQNFNAKIRLDDLLNYRDYDYEILDDYHYDRKYNPRPQNVCPVQQ</sequence>
<accession>A0AAV1KP54</accession>
<evidence type="ECO:0000256" key="8">
    <source>
        <dbReference type="RuleBase" id="RU361177"/>
    </source>
</evidence>
<dbReference type="Pfam" id="PF00743">
    <property type="entry name" value="FMO-like"/>
    <property type="match status" value="2"/>
</dbReference>
<reference evidence="9 10" key="1">
    <citation type="submission" date="2023-11" db="EMBL/GenBank/DDBJ databases">
        <authorList>
            <person name="Hedman E."/>
            <person name="Englund M."/>
            <person name="Stromberg M."/>
            <person name="Nyberg Akerstrom W."/>
            <person name="Nylinder S."/>
            <person name="Jareborg N."/>
            <person name="Kallberg Y."/>
            <person name="Kronander E."/>
        </authorList>
    </citation>
    <scope>NUCLEOTIDE SEQUENCE [LARGE SCALE GENOMIC DNA]</scope>
</reference>
<evidence type="ECO:0000256" key="1">
    <source>
        <dbReference type="ARBA" id="ARBA00001974"/>
    </source>
</evidence>
<dbReference type="AlphaFoldDB" id="A0AAV1KP54"/>
<proteinExistence type="inferred from homology"/>
<evidence type="ECO:0000256" key="5">
    <source>
        <dbReference type="ARBA" id="ARBA00022857"/>
    </source>
</evidence>
<dbReference type="GO" id="GO:0004499">
    <property type="term" value="F:N,N-dimethylaniline monooxygenase activity"/>
    <property type="evidence" value="ECO:0007669"/>
    <property type="project" value="InterPro"/>
</dbReference>
<dbReference type="FunFam" id="3.50.50.60:FF:000138">
    <property type="entry name" value="Flavin-containing monooxygenase"/>
    <property type="match status" value="1"/>
</dbReference>
<keyword evidence="3 8" id="KW-0285">Flavoprotein</keyword>
<comment type="similarity">
    <text evidence="2 8">Belongs to the FMO family.</text>
</comment>
<dbReference type="PRINTS" id="PR00370">
    <property type="entry name" value="FMOXYGENASE"/>
</dbReference>
<evidence type="ECO:0000313" key="10">
    <source>
        <dbReference type="Proteomes" id="UP001314205"/>
    </source>
</evidence>
<evidence type="ECO:0000256" key="3">
    <source>
        <dbReference type="ARBA" id="ARBA00022630"/>
    </source>
</evidence>